<feature type="binding site" evidence="12">
    <location>
        <position position="23"/>
    </location>
    <ligand>
        <name>a divalent metal cation</name>
        <dbReference type="ChEBI" id="CHEBI:60240"/>
    </ligand>
</feature>
<dbReference type="PANTHER" id="PTHR10954:SF18">
    <property type="entry name" value="RIBONUCLEASE HII"/>
    <property type="match status" value="1"/>
</dbReference>
<feature type="binding site" evidence="12">
    <location>
        <position position="114"/>
    </location>
    <ligand>
        <name>a divalent metal cation</name>
        <dbReference type="ChEBI" id="CHEBI:60240"/>
    </ligand>
</feature>
<keyword evidence="9 12" id="KW-0255">Endonuclease</keyword>
<evidence type="ECO:0000313" key="16">
    <source>
        <dbReference type="Proteomes" id="UP001344817"/>
    </source>
</evidence>
<evidence type="ECO:0000313" key="15">
    <source>
        <dbReference type="EMBL" id="MEE3928480.1"/>
    </source>
</evidence>
<evidence type="ECO:0000256" key="13">
    <source>
        <dbReference type="RuleBase" id="RU003515"/>
    </source>
</evidence>
<dbReference type="SUPFAM" id="SSF53098">
    <property type="entry name" value="Ribonuclease H-like"/>
    <property type="match status" value="1"/>
</dbReference>
<feature type="binding site" evidence="12">
    <location>
        <position position="22"/>
    </location>
    <ligand>
        <name>a divalent metal cation</name>
        <dbReference type="ChEBI" id="CHEBI:60240"/>
    </ligand>
</feature>
<evidence type="ECO:0000256" key="9">
    <source>
        <dbReference type="ARBA" id="ARBA00022759"/>
    </source>
</evidence>
<evidence type="ECO:0000256" key="2">
    <source>
        <dbReference type="ARBA" id="ARBA00001946"/>
    </source>
</evidence>
<dbReference type="InterPro" id="IPR036397">
    <property type="entry name" value="RNaseH_sf"/>
</dbReference>
<dbReference type="InterPro" id="IPR012337">
    <property type="entry name" value="RNaseH-like_sf"/>
</dbReference>
<dbReference type="EMBL" id="JAZDWZ010000008">
    <property type="protein sequence ID" value="MEE3928480.1"/>
    <property type="molecule type" value="Genomic_DNA"/>
</dbReference>
<keyword evidence="11" id="KW-0464">Manganese</keyword>
<comment type="catalytic activity">
    <reaction evidence="1 12 13">
        <text>Endonucleolytic cleavage to 5'-phosphomonoester.</text>
        <dbReference type="EC" id="3.1.26.4"/>
    </reaction>
</comment>
<evidence type="ECO:0000256" key="5">
    <source>
        <dbReference type="ARBA" id="ARBA00007383"/>
    </source>
</evidence>
<dbReference type="InterPro" id="IPR022898">
    <property type="entry name" value="RNase_HII"/>
</dbReference>
<organism evidence="15 16">
    <name type="scientific">Mycoplasmopsis ciconiae</name>
    <dbReference type="NCBI Taxonomy" id="561067"/>
    <lineage>
        <taxon>Bacteria</taxon>
        <taxon>Bacillati</taxon>
        <taxon>Mycoplasmatota</taxon>
        <taxon>Mycoplasmoidales</taxon>
        <taxon>Metamycoplasmataceae</taxon>
        <taxon>Mycoplasmopsis</taxon>
    </lineage>
</organism>
<evidence type="ECO:0000256" key="6">
    <source>
        <dbReference type="ARBA" id="ARBA00022490"/>
    </source>
</evidence>
<keyword evidence="8 12" id="KW-0479">Metal-binding</keyword>
<comment type="caution">
    <text evidence="15">The sequence shown here is derived from an EMBL/GenBank/DDBJ whole genome shotgun (WGS) entry which is preliminary data.</text>
</comment>
<evidence type="ECO:0000256" key="10">
    <source>
        <dbReference type="ARBA" id="ARBA00022801"/>
    </source>
</evidence>
<comment type="function">
    <text evidence="3 13">Endonuclease that specifically degrades the RNA of RNA-DNA hybrids.</text>
</comment>
<evidence type="ECO:0000256" key="12">
    <source>
        <dbReference type="PROSITE-ProRule" id="PRU01319"/>
    </source>
</evidence>
<dbReference type="CDD" id="cd07182">
    <property type="entry name" value="RNase_HII_bacteria_HII_like"/>
    <property type="match status" value="1"/>
</dbReference>
<name>A0ABU7MLS0_9BACT</name>
<comment type="subcellular location">
    <subcellularLocation>
        <location evidence="4">Cytoplasm</location>
    </subcellularLocation>
</comment>
<evidence type="ECO:0000256" key="11">
    <source>
        <dbReference type="ARBA" id="ARBA00023211"/>
    </source>
</evidence>
<comment type="cofactor">
    <cofactor evidence="12">
        <name>Mn(2+)</name>
        <dbReference type="ChEBI" id="CHEBI:29035"/>
    </cofactor>
    <cofactor evidence="12">
        <name>Mg(2+)</name>
        <dbReference type="ChEBI" id="CHEBI:18420"/>
    </cofactor>
    <text evidence="12">Manganese or magnesium. Binds 1 divalent metal ion per monomer in the absence of substrate. May bind a second metal ion after substrate binding.</text>
</comment>
<gene>
    <name evidence="15" type="ORF">V2E24_02735</name>
</gene>
<dbReference type="NCBIfam" id="NF000595">
    <property type="entry name" value="PRK00015.1-3"/>
    <property type="match status" value="1"/>
</dbReference>
<dbReference type="Proteomes" id="UP001344817">
    <property type="component" value="Unassembled WGS sequence"/>
</dbReference>
<dbReference type="RefSeq" id="WP_330500893.1">
    <property type="nucleotide sequence ID" value="NZ_JAZDWZ010000008.1"/>
</dbReference>
<keyword evidence="16" id="KW-1185">Reference proteome</keyword>
<evidence type="ECO:0000259" key="14">
    <source>
        <dbReference type="PROSITE" id="PS51975"/>
    </source>
</evidence>
<sequence>MKSNNFYEDLTENKSKYIIGCDEVGRGTWAGPLVAACVMLPPNINNELIKDSKKVAKNKHQNLYEWITQNSLEYYIQVIEVETIEKIGPKKASILAMQMCLDKFKNKADLTIIDFEKIDQKYMPFLSVKKGEEFSKNVSAASLVAKFYRDQLMKQLALIYPHYGFETNSGYGTKKHINALEKYGIIKGVHRQTYKPIQKIIQKHKK</sequence>
<comment type="cofactor">
    <cofactor evidence="2">
        <name>Mg(2+)</name>
        <dbReference type="ChEBI" id="CHEBI:18420"/>
    </cofactor>
</comment>
<evidence type="ECO:0000256" key="4">
    <source>
        <dbReference type="ARBA" id="ARBA00004496"/>
    </source>
</evidence>
<dbReference type="Gene3D" id="3.30.420.10">
    <property type="entry name" value="Ribonuclease H-like superfamily/Ribonuclease H"/>
    <property type="match status" value="1"/>
</dbReference>
<keyword evidence="6" id="KW-0963">Cytoplasm</keyword>
<reference evidence="15" key="1">
    <citation type="submission" date="2024-01" db="EMBL/GenBank/DDBJ databases">
        <title>Genome sequence of Mycoplasma ciconiae type strain DSM 25251.</title>
        <authorList>
            <person name="Spergser J."/>
        </authorList>
    </citation>
    <scope>NUCLEOTIDE SEQUENCE [LARGE SCALE GENOMIC DNA]</scope>
    <source>
        <strain evidence="15">DSM 25251</strain>
    </source>
</reference>
<evidence type="ECO:0000256" key="8">
    <source>
        <dbReference type="ARBA" id="ARBA00022723"/>
    </source>
</evidence>
<evidence type="ECO:0000256" key="1">
    <source>
        <dbReference type="ARBA" id="ARBA00000077"/>
    </source>
</evidence>
<dbReference type="PANTHER" id="PTHR10954">
    <property type="entry name" value="RIBONUCLEASE H2 SUBUNIT A"/>
    <property type="match status" value="1"/>
</dbReference>
<dbReference type="PROSITE" id="PS51975">
    <property type="entry name" value="RNASE_H_2"/>
    <property type="match status" value="1"/>
</dbReference>
<dbReference type="GO" id="GO:0004523">
    <property type="term" value="F:RNA-DNA hybrid ribonuclease activity"/>
    <property type="evidence" value="ECO:0007669"/>
    <property type="project" value="UniProtKB-EC"/>
</dbReference>
<protein>
    <recommendedName>
        <fullName evidence="13">Ribonuclease</fullName>
        <ecNumber evidence="13">3.1.26.4</ecNumber>
    </recommendedName>
</protein>
<dbReference type="EC" id="3.1.26.4" evidence="13"/>
<accession>A0ABU7MLS0</accession>
<dbReference type="Pfam" id="PF01351">
    <property type="entry name" value="RNase_HII"/>
    <property type="match status" value="1"/>
</dbReference>
<evidence type="ECO:0000256" key="3">
    <source>
        <dbReference type="ARBA" id="ARBA00004065"/>
    </source>
</evidence>
<evidence type="ECO:0000256" key="7">
    <source>
        <dbReference type="ARBA" id="ARBA00022722"/>
    </source>
</evidence>
<dbReference type="InterPro" id="IPR024567">
    <property type="entry name" value="RNase_HII/HIII_dom"/>
</dbReference>
<keyword evidence="10 12" id="KW-0378">Hydrolase</keyword>
<proteinExistence type="inferred from homology"/>
<keyword evidence="7 12" id="KW-0540">Nuclease</keyword>
<dbReference type="InterPro" id="IPR001352">
    <property type="entry name" value="RNase_HII/HIII"/>
</dbReference>
<feature type="domain" description="RNase H type-2" evidence="14">
    <location>
        <begin position="16"/>
        <end position="206"/>
    </location>
</feature>
<comment type="similarity">
    <text evidence="5 13">Belongs to the RNase HII family.</text>
</comment>